<gene>
    <name evidence="2" type="ORF">SAMN05443638_11052</name>
</gene>
<protein>
    <submittedName>
        <fullName evidence="2">FMN-binding domain-containing protein</fullName>
    </submittedName>
</protein>
<feature type="domain" description="FMN-binding" evidence="1">
    <location>
        <begin position="35"/>
        <end position="110"/>
    </location>
</feature>
<evidence type="ECO:0000313" key="3">
    <source>
        <dbReference type="Proteomes" id="UP000184035"/>
    </source>
</evidence>
<name>A0A1M4W4Y2_9CLOT</name>
<dbReference type="STRING" id="1533.SAMN05443638_11052"/>
<dbReference type="RefSeq" id="WP_072895299.1">
    <property type="nucleotide sequence ID" value="NZ_FQVM01000010.1"/>
</dbReference>
<dbReference type="PROSITE" id="PS51257">
    <property type="entry name" value="PROKAR_LIPOPROTEIN"/>
    <property type="match status" value="1"/>
</dbReference>
<keyword evidence="3" id="KW-1185">Reference proteome</keyword>
<dbReference type="GO" id="GO:0010181">
    <property type="term" value="F:FMN binding"/>
    <property type="evidence" value="ECO:0007669"/>
    <property type="project" value="InterPro"/>
</dbReference>
<dbReference type="EMBL" id="FQVM01000010">
    <property type="protein sequence ID" value="SHE76012.1"/>
    <property type="molecule type" value="Genomic_DNA"/>
</dbReference>
<reference evidence="2 3" key="1">
    <citation type="submission" date="2016-11" db="EMBL/GenBank/DDBJ databases">
        <authorList>
            <person name="Jaros S."/>
            <person name="Januszkiewicz K."/>
            <person name="Wedrychowicz H."/>
        </authorList>
    </citation>
    <scope>NUCLEOTIDE SEQUENCE [LARGE SCALE GENOMIC DNA]</scope>
    <source>
        <strain evidence="2 3">DSM 2631</strain>
    </source>
</reference>
<dbReference type="Proteomes" id="UP000184035">
    <property type="component" value="Unassembled WGS sequence"/>
</dbReference>
<organism evidence="2 3">
    <name type="scientific">Clostridium fallax</name>
    <dbReference type="NCBI Taxonomy" id="1533"/>
    <lineage>
        <taxon>Bacteria</taxon>
        <taxon>Bacillati</taxon>
        <taxon>Bacillota</taxon>
        <taxon>Clostridia</taxon>
        <taxon>Eubacteriales</taxon>
        <taxon>Clostridiaceae</taxon>
        <taxon>Clostridium</taxon>
    </lineage>
</organism>
<dbReference type="SMART" id="SM00900">
    <property type="entry name" value="FMN_bind"/>
    <property type="match status" value="1"/>
</dbReference>
<dbReference type="AlphaFoldDB" id="A0A1M4W4Y2"/>
<sequence>MKKLSAILATALISVALIGCGGKYKDGTYTGTGKGAASEIKVEVQVKGGEINDIKLVDQHETPTLVQGVEENMIPDIIKKQGTEGVEVISGASNSSKGVLEAVNKALDQAKK</sequence>
<dbReference type="OrthoDB" id="2613421at2"/>
<evidence type="ECO:0000313" key="2">
    <source>
        <dbReference type="EMBL" id="SHE76012.1"/>
    </source>
</evidence>
<dbReference type="GO" id="GO:0016020">
    <property type="term" value="C:membrane"/>
    <property type="evidence" value="ECO:0007669"/>
    <property type="project" value="InterPro"/>
</dbReference>
<accession>A0A1M4W4Y2</accession>
<dbReference type="InterPro" id="IPR007329">
    <property type="entry name" value="FMN-bd"/>
</dbReference>
<dbReference type="Gene3D" id="3.90.1010.20">
    <property type="match status" value="1"/>
</dbReference>
<proteinExistence type="predicted"/>
<dbReference type="Pfam" id="PF04205">
    <property type="entry name" value="FMN_bind"/>
    <property type="match status" value="1"/>
</dbReference>
<evidence type="ECO:0000259" key="1">
    <source>
        <dbReference type="SMART" id="SM00900"/>
    </source>
</evidence>